<dbReference type="EMBL" id="DVOS01000042">
    <property type="protein sequence ID" value="HIV23255.1"/>
    <property type="molecule type" value="Genomic_DNA"/>
</dbReference>
<dbReference type="Proteomes" id="UP000886889">
    <property type="component" value="Unassembled WGS sequence"/>
</dbReference>
<evidence type="ECO:0000313" key="2">
    <source>
        <dbReference type="Proteomes" id="UP000886889"/>
    </source>
</evidence>
<dbReference type="Gene3D" id="3.30.70.1290">
    <property type="entry name" value="Transposase IS200-like"/>
    <property type="match status" value="1"/>
</dbReference>
<reference evidence="1" key="2">
    <citation type="journal article" date="2021" name="PeerJ">
        <title>Extensive microbial diversity within the chicken gut microbiome revealed by metagenomics and culture.</title>
        <authorList>
            <person name="Gilroy R."/>
            <person name="Ravi A."/>
            <person name="Getino M."/>
            <person name="Pursley I."/>
            <person name="Horton D.L."/>
            <person name="Alikhan N.F."/>
            <person name="Baker D."/>
            <person name="Gharbi K."/>
            <person name="Hall N."/>
            <person name="Watson M."/>
            <person name="Adriaenssens E.M."/>
            <person name="Foster-Nyarko E."/>
            <person name="Jarju S."/>
            <person name="Secka A."/>
            <person name="Antonio M."/>
            <person name="Oren A."/>
            <person name="Chaudhuri R.R."/>
            <person name="La Ragione R."/>
            <person name="Hildebrand F."/>
            <person name="Pallen M.J."/>
        </authorList>
    </citation>
    <scope>NUCLEOTIDE SEQUENCE</scope>
    <source>
        <strain evidence="1">ChiBcec6-7307</strain>
    </source>
</reference>
<dbReference type="GO" id="GO:0004803">
    <property type="term" value="F:transposase activity"/>
    <property type="evidence" value="ECO:0007669"/>
    <property type="project" value="InterPro"/>
</dbReference>
<sequence length="179" mass="20798">MSRTDFFTEAHVCYICLNFNSKRLADERDKKKFLDLVLRRQKKEGIRLYAFAVLDNGVQLAAGLPRPLDEEQNGTIPAWLSDCFPPDGETPQMTARRIDTMEELLQICIRIHFSPVEEGYVKFAGDYWWSSLRTYRGTYLWENVNVFPLLRFLGGGDVEGGRRRFIRLHLGEEETETLS</sequence>
<dbReference type="GO" id="GO:0006313">
    <property type="term" value="P:DNA transposition"/>
    <property type="evidence" value="ECO:0007669"/>
    <property type="project" value="InterPro"/>
</dbReference>
<evidence type="ECO:0000313" key="1">
    <source>
        <dbReference type="EMBL" id="HIV23255.1"/>
    </source>
</evidence>
<dbReference type="AlphaFoldDB" id="A0A9D1NZS0"/>
<accession>A0A9D1NZS0</accession>
<protein>
    <submittedName>
        <fullName evidence="1">Uncharacterized protein</fullName>
    </submittedName>
</protein>
<organism evidence="1 2">
    <name type="scientific">Candidatus Merdiplasma excrementigallinarum</name>
    <dbReference type="NCBI Taxonomy" id="2840864"/>
    <lineage>
        <taxon>Bacteria</taxon>
        <taxon>Bacillati</taxon>
        <taxon>Bacillota</taxon>
        <taxon>Clostridia</taxon>
        <taxon>Lachnospirales</taxon>
        <taxon>Lachnospiraceae</taxon>
        <taxon>Lachnospiraceae incertae sedis</taxon>
        <taxon>Candidatus Merdiplasma</taxon>
    </lineage>
</organism>
<reference evidence="1" key="1">
    <citation type="submission" date="2020-10" db="EMBL/GenBank/DDBJ databases">
        <authorList>
            <person name="Gilroy R."/>
        </authorList>
    </citation>
    <scope>NUCLEOTIDE SEQUENCE</scope>
    <source>
        <strain evidence="1">ChiBcec6-7307</strain>
    </source>
</reference>
<name>A0A9D1NZS0_9FIRM</name>
<proteinExistence type="predicted"/>
<comment type="caution">
    <text evidence="1">The sequence shown here is derived from an EMBL/GenBank/DDBJ whole genome shotgun (WGS) entry which is preliminary data.</text>
</comment>
<dbReference type="GO" id="GO:0003677">
    <property type="term" value="F:DNA binding"/>
    <property type="evidence" value="ECO:0007669"/>
    <property type="project" value="InterPro"/>
</dbReference>
<gene>
    <name evidence="1" type="ORF">IAC80_04870</name>
</gene>
<dbReference type="InterPro" id="IPR036515">
    <property type="entry name" value="Transposase_17_sf"/>
</dbReference>